<reference evidence="3 4" key="1">
    <citation type="submission" date="2019-06" db="EMBL/GenBank/DDBJ databases">
        <authorList>
            <person name="Palmer J.M."/>
        </authorList>
    </citation>
    <scope>NUCLEOTIDE SEQUENCE [LARGE SCALE GENOMIC DNA]</scope>
    <source>
        <strain evidence="1 3">TWF102</strain>
        <strain evidence="2 4">TWF703</strain>
    </source>
</reference>
<name>A0A7C8JH53_ORBOL</name>
<gene>
    <name evidence="1" type="ORF">TWF102_004826</name>
    <name evidence="2" type="ORF">TWF703_005643</name>
</gene>
<dbReference type="Proteomes" id="UP000480548">
    <property type="component" value="Unassembled WGS sequence"/>
</dbReference>
<evidence type="ECO:0000313" key="3">
    <source>
        <dbReference type="Proteomes" id="UP000475325"/>
    </source>
</evidence>
<protein>
    <recommendedName>
        <fullName evidence="5">F-box domain-containing protein</fullName>
    </recommendedName>
</protein>
<dbReference type="Proteomes" id="UP000475325">
    <property type="component" value="Unassembled WGS sequence"/>
</dbReference>
<proteinExistence type="predicted"/>
<dbReference type="EMBL" id="WIQW01000023">
    <property type="protein sequence ID" value="KAF3101580.1"/>
    <property type="molecule type" value="Genomic_DNA"/>
</dbReference>
<sequence>MNAIPLILTLPNEILAKIFGDNDLSGVDISRSIQVCKLFKENIRKFVGQKLTFAVDDISHSGWRFAQCLLRNLEIGEPFANMTVEWHRRNWSDWKIDKEHWTKDWAWTGLEREKISALCKKWDINEKTKSIILGGKNSEALLPLLLYLTPNLKSLDLGEVDLPLVDLGIQAYVPGGETYSSALKLLGYAPTTIEFKWHITIA</sequence>
<accession>A0A7C8JH53</accession>
<dbReference type="AlphaFoldDB" id="A0A7C8JH53"/>
<organism evidence="1 3">
    <name type="scientific">Orbilia oligospora</name>
    <name type="common">Nematode-trapping fungus</name>
    <name type="synonym">Arthrobotrys oligospora</name>
    <dbReference type="NCBI Taxonomy" id="2813651"/>
    <lineage>
        <taxon>Eukaryota</taxon>
        <taxon>Fungi</taxon>
        <taxon>Dikarya</taxon>
        <taxon>Ascomycota</taxon>
        <taxon>Pezizomycotina</taxon>
        <taxon>Orbiliomycetes</taxon>
        <taxon>Orbiliales</taxon>
        <taxon>Orbiliaceae</taxon>
        <taxon>Orbilia</taxon>
    </lineage>
</organism>
<comment type="caution">
    <text evidence="1">The sequence shown here is derived from an EMBL/GenBank/DDBJ whole genome shotgun (WGS) entry which is preliminary data.</text>
</comment>
<dbReference type="EMBL" id="WIQZ01000003">
    <property type="protein sequence ID" value="KAF3146097.1"/>
    <property type="molecule type" value="Genomic_DNA"/>
</dbReference>
<evidence type="ECO:0000313" key="2">
    <source>
        <dbReference type="EMBL" id="KAF3146097.1"/>
    </source>
</evidence>
<evidence type="ECO:0000313" key="4">
    <source>
        <dbReference type="Proteomes" id="UP000480548"/>
    </source>
</evidence>
<evidence type="ECO:0008006" key="5">
    <source>
        <dbReference type="Google" id="ProtNLM"/>
    </source>
</evidence>
<evidence type="ECO:0000313" key="1">
    <source>
        <dbReference type="EMBL" id="KAF3101580.1"/>
    </source>
</evidence>